<sequence>MGRKGLWFDSTEKQQKDEPGLICPENPRGFSLPCLVPLSKAPYPPNICSPGAVHGPDASVQEQAVYEHPHWKPTDKYASQQPWQPFNGSVYTELLWRRILKRPPFPRITAQRGVAERQDESSWAF</sequence>
<reference evidence="2" key="1">
    <citation type="submission" date="2020-03" db="EMBL/GenBank/DDBJ databases">
        <authorList>
            <person name="Weist P."/>
        </authorList>
    </citation>
    <scope>NUCLEOTIDE SEQUENCE</scope>
</reference>
<gene>
    <name evidence="2" type="ORF">PLEPLA_LOCUS43911</name>
</gene>
<feature type="compositionally biased region" description="Basic and acidic residues" evidence="1">
    <location>
        <begin position="10"/>
        <end position="19"/>
    </location>
</feature>
<keyword evidence="3" id="KW-1185">Reference proteome</keyword>
<dbReference type="AlphaFoldDB" id="A0A9N7VXM8"/>
<organism evidence="2 3">
    <name type="scientific">Pleuronectes platessa</name>
    <name type="common">European plaice</name>
    <dbReference type="NCBI Taxonomy" id="8262"/>
    <lineage>
        <taxon>Eukaryota</taxon>
        <taxon>Metazoa</taxon>
        <taxon>Chordata</taxon>
        <taxon>Craniata</taxon>
        <taxon>Vertebrata</taxon>
        <taxon>Euteleostomi</taxon>
        <taxon>Actinopterygii</taxon>
        <taxon>Neopterygii</taxon>
        <taxon>Teleostei</taxon>
        <taxon>Neoteleostei</taxon>
        <taxon>Acanthomorphata</taxon>
        <taxon>Carangaria</taxon>
        <taxon>Pleuronectiformes</taxon>
        <taxon>Pleuronectoidei</taxon>
        <taxon>Pleuronectidae</taxon>
        <taxon>Pleuronectes</taxon>
    </lineage>
</organism>
<comment type="caution">
    <text evidence="2">The sequence shown here is derived from an EMBL/GenBank/DDBJ whole genome shotgun (WGS) entry which is preliminary data.</text>
</comment>
<evidence type="ECO:0000313" key="3">
    <source>
        <dbReference type="Proteomes" id="UP001153269"/>
    </source>
</evidence>
<protein>
    <submittedName>
        <fullName evidence="2">Uncharacterized protein</fullName>
    </submittedName>
</protein>
<evidence type="ECO:0000313" key="2">
    <source>
        <dbReference type="EMBL" id="CAB1456130.1"/>
    </source>
</evidence>
<feature type="region of interest" description="Disordered" evidence="1">
    <location>
        <begin position="1"/>
        <end position="23"/>
    </location>
</feature>
<accession>A0A9N7VXM8</accession>
<proteinExistence type="predicted"/>
<evidence type="ECO:0000256" key="1">
    <source>
        <dbReference type="SAM" id="MobiDB-lite"/>
    </source>
</evidence>
<dbReference type="EMBL" id="CADEAL010004287">
    <property type="protein sequence ID" value="CAB1456130.1"/>
    <property type="molecule type" value="Genomic_DNA"/>
</dbReference>
<name>A0A9N7VXM8_PLEPL</name>
<dbReference type="Proteomes" id="UP001153269">
    <property type="component" value="Unassembled WGS sequence"/>
</dbReference>